<keyword evidence="7" id="KW-1185">Reference proteome</keyword>
<evidence type="ECO:0000313" key="7">
    <source>
        <dbReference type="Proteomes" id="UP001485459"/>
    </source>
</evidence>
<name>A0ABZ2YP10_9BACT</name>
<sequence length="124" mass="14159">MKNYPMCKMPHFCALGLPKKGDVLVLKGLYYDFDKYAIHYPDATRVLDSPAIILQDHPAMRISLESHMDRRGNGAYNLRLSEHRAESAVQYLVQKGIARNRLEWRGFGETRLVTTAATMCNAKM</sequence>
<keyword evidence="2 4" id="KW-0472">Membrane</keyword>
<feature type="domain" description="OmpA-like" evidence="5">
    <location>
        <begin position="18"/>
        <end position="124"/>
    </location>
</feature>
<evidence type="ECO:0000256" key="3">
    <source>
        <dbReference type="ARBA" id="ARBA00023237"/>
    </source>
</evidence>
<keyword evidence="3" id="KW-0998">Cell outer membrane</keyword>
<evidence type="ECO:0000313" key="6">
    <source>
        <dbReference type="EMBL" id="WZN41062.1"/>
    </source>
</evidence>
<dbReference type="Proteomes" id="UP001485459">
    <property type="component" value="Chromosome"/>
</dbReference>
<dbReference type="Pfam" id="PF00691">
    <property type="entry name" value="OmpA"/>
    <property type="match status" value="1"/>
</dbReference>
<dbReference type="SUPFAM" id="SSF103088">
    <property type="entry name" value="OmpA-like"/>
    <property type="match status" value="1"/>
</dbReference>
<evidence type="ECO:0000256" key="1">
    <source>
        <dbReference type="ARBA" id="ARBA00004442"/>
    </source>
</evidence>
<dbReference type="EMBL" id="CP149822">
    <property type="protein sequence ID" value="WZN41062.1"/>
    <property type="molecule type" value="Genomic_DNA"/>
</dbReference>
<organism evidence="6 7">
    <name type="scientific">Chitinophaga pollutisoli</name>
    <dbReference type="NCBI Taxonomy" id="3133966"/>
    <lineage>
        <taxon>Bacteria</taxon>
        <taxon>Pseudomonadati</taxon>
        <taxon>Bacteroidota</taxon>
        <taxon>Chitinophagia</taxon>
        <taxon>Chitinophagales</taxon>
        <taxon>Chitinophagaceae</taxon>
        <taxon>Chitinophaga</taxon>
    </lineage>
</organism>
<dbReference type="PROSITE" id="PS51123">
    <property type="entry name" value="OMPA_2"/>
    <property type="match status" value="1"/>
</dbReference>
<protein>
    <submittedName>
        <fullName evidence="6">OmpA family protein</fullName>
    </submittedName>
</protein>
<dbReference type="InterPro" id="IPR050330">
    <property type="entry name" value="Bact_OuterMem_StrucFunc"/>
</dbReference>
<evidence type="ECO:0000256" key="4">
    <source>
        <dbReference type="PROSITE-ProRule" id="PRU00473"/>
    </source>
</evidence>
<dbReference type="PANTHER" id="PTHR30329">
    <property type="entry name" value="STATOR ELEMENT OF FLAGELLAR MOTOR COMPLEX"/>
    <property type="match status" value="1"/>
</dbReference>
<proteinExistence type="predicted"/>
<accession>A0ABZ2YP10</accession>
<dbReference type="RefSeq" id="WP_341835922.1">
    <property type="nucleotide sequence ID" value="NZ_CP149822.1"/>
</dbReference>
<dbReference type="PRINTS" id="PR01021">
    <property type="entry name" value="OMPADOMAIN"/>
</dbReference>
<dbReference type="CDD" id="cd07185">
    <property type="entry name" value="OmpA_C-like"/>
    <property type="match status" value="1"/>
</dbReference>
<evidence type="ECO:0000256" key="2">
    <source>
        <dbReference type="ARBA" id="ARBA00023136"/>
    </source>
</evidence>
<evidence type="ECO:0000259" key="5">
    <source>
        <dbReference type="PROSITE" id="PS51123"/>
    </source>
</evidence>
<dbReference type="PANTHER" id="PTHR30329:SF21">
    <property type="entry name" value="LIPOPROTEIN YIAD-RELATED"/>
    <property type="match status" value="1"/>
</dbReference>
<dbReference type="InterPro" id="IPR006664">
    <property type="entry name" value="OMP_bac"/>
</dbReference>
<dbReference type="Gene3D" id="3.30.1330.60">
    <property type="entry name" value="OmpA-like domain"/>
    <property type="match status" value="1"/>
</dbReference>
<dbReference type="InterPro" id="IPR006665">
    <property type="entry name" value="OmpA-like"/>
</dbReference>
<dbReference type="InterPro" id="IPR036737">
    <property type="entry name" value="OmpA-like_sf"/>
</dbReference>
<gene>
    <name evidence="6" type="ORF">WJU16_24170</name>
</gene>
<comment type="subcellular location">
    <subcellularLocation>
        <location evidence="1">Cell outer membrane</location>
    </subcellularLocation>
</comment>
<reference evidence="7" key="1">
    <citation type="submission" date="2024-03" db="EMBL/GenBank/DDBJ databases">
        <title>Chitinophaga horti sp. nov., isolated from garden soil.</title>
        <authorList>
            <person name="Lee D.S."/>
            <person name="Han D.M."/>
            <person name="Baek J.H."/>
            <person name="Choi D.G."/>
            <person name="Jeon J.H."/>
            <person name="Jeon C.O."/>
        </authorList>
    </citation>
    <scope>NUCLEOTIDE SEQUENCE [LARGE SCALE GENOMIC DNA]</scope>
    <source>
        <strain evidence="7">GPA1</strain>
    </source>
</reference>